<dbReference type="InterPro" id="IPR001810">
    <property type="entry name" value="F-box_dom"/>
</dbReference>
<dbReference type="Gene3D" id="3.80.10.10">
    <property type="entry name" value="Ribonuclease Inhibitor"/>
    <property type="match status" value="1"/>
</dbReference>
<dbReference type="CDD" id="cd09917">
    <property type="entry name" value="F-box_SF"/>
    <property type="match status" value="1"/>
</dbReference>
<proteinExistence type="predicted"/>
<evidence type="ECO:0000313" key="2">
    <source>
        <dbReference type="EMBL" id="KAG9070456.1"/>
    </source>
</evidence>
<gene>
    <name evidence="2" type="ORF">KI688_007992</name>
</gene>
<dbReference type="SUPFAM" id="SSF52047">
    <property type="entry name" value="RNI-like"/>
    <property type="match status" value="1"/>
</dbReference>
<dbReference type="SUPFAM" id="SSF81383">
    <property type="entry name" value="F-box domain"/>
    <property type="match status" value="1"/>
</dbReference>
<feature type="domain" description="F-box" evidence="1">
    <location>
        <begin position="82"/>
        <end position="117"/>
    </location>
</feature>
<comment type="caution">
    <text evidence="2">The sequence shown here is derived from an EMBL/GenBank/DDBJ whole genome shotgun (WGS) entry which is preliminary data.</text>
</comment>
<dbReference type="InterPro" id="IPR036047">
    <property type="entry name" value="F-box-like_dom_sf"/>
</dbReference>
<protein>
    <recommendedName>
        <fullName evidence="1">F-box domain-containing protein</fullName>
    </recommendedName>
</protein>
<evidence type="ECO:0000259" key="1">
    <source>
        <dbReference type="Pfam" id="PF12937"/>
    </source>
</evidence>
<dbReference type="AlphaFoldDB" id="A0A9P7Y360"/>
<evidence type="ECO:0000313" key="3">
    <source>
        <dbReference type="Proteomes" id="UP000707451"/>
    </source>
</evidence>
<accession>A0A9P7Y360</accession>
<keyword evidence="3" id="KW-1185">Reference proteome</keyword>
<dbReference type="EMBL" id="JAHRHY010000003">
    <property type="protein sequence ID" value="KAG9070456.1"/>
    <property type="molecule type" value="Genomic_DNA"/>
</dbReference>
<dbReference type="Pfam" id="PF12937">
    <property type="entry name" value="F-box-like"/>
    <property type="match status" value="1"/>
</dbReference>
<dbReference type="Gene3D" id="1.20.1280.50">
    <property type="match status" value="1"/>
</dbReference>
<dbReference type="InterPro" id="IPR032675">
    <property type="entry name" value="LRR_dom_sf"/>
</dbReference>
<dbReference type="OrthoDB" id="2358828at2759"/>
<reference evidence="2" key="1">
    <citation type="submission" date="2021-06" db="EMBL/GenBank/DDBJ databases">
        <title>Genome Sequence of Mortierella hyaline Strain SCG-10, a Cold-Adapted, Nitrate-Reducing Fungus Isolated from Soil in Minnesota, USA.</title>
        <authorList>
            <person name="Aldossari N."/>
        </authorList>
    </citation>
    <scope>NUCLEOTIDE SEQUENCE</scope>
    <source>
        <strain evidence="2">SCG-10</strain>
    </source>
</reference>
<dbReference type="Proteomes" id="UP000707451">
    <property type="component" value="Unassembled WGS sequence"/>
</dbReference>
<sequence length="442" mass="51593">MGRLSTLKGQKMFGFESVRHRIGTRELAWMAASWPRLRSMRGFQELLLNLKYDDDVKVQILKDYMEKLRPSNNQKTPLAYFPEILIIIGSHLDRHDLLSCIQVCRFWNHLFTPFAWRIFDDEHISKLAIHTEESAIQSPKKVLKAWLRDVFSKHGHHIRHLTTHWDSTVRAAVTTGSCTNLTSLTVIDASKMKIMGDHAEEVLTRYQRSEEYSNHMLSPLLKDFIPSVGEICSKGIKVWMTAQRCWHLILSNPLLEYLYLGHHAWIGYHPIQEQFMYDTFASLTNLTRLRNDFRTLKLQTLLEVLPNLRHYTCVFFPWGFRRTKSENLLLSRTFPQLALLELIYDQATLTIFYSLLEFLPNLEELILDQVCRSSDETLSSEDAVAGALVRIGNRPIRLKELTLSYLVGHSNDCDETMERYIKPFLPHTTFSEWTDSDSEWSL</sequence>
<name>A0A9P7Y360_9FUNG</name>
<organism evidence="2 3">
    <name type="scientific">Linnemannia hyalina</name>
    <dbReference type="NCBI Taxonomy" id="64524"/>
    <lineage>
        <taxon>Eukaryota</taxon>
        <taxon>Fungi</taxon>
        <taxon>Fungi incertae sedis</taxon>
        <taxon>Mucoromycota</taxon>
        <taxon>Mortierellomycotina</taxon>
        <taxon>Mortierellomycetes</taxon>
        <taxon>Mortierellales</taxon>
        <taxon>Mortierellaceae</taxon>
        <taxon>Linnemannia</taxon>
    </lineage>
</organism>